<dbReference type="Proteomes" id="UP001163321">
    <property type="component" value="Chromosome 4"/>
</dbReference>
<protein>
    <submittedName>
        <fullName evidence="1">Uncharacterized protein</fullName>
    </submittedName>
</protein>
<sequence>MPTSLQHHRFRYLESYFTYEFPRRPNVLRQVVDALRTFYSFEHHFAVPYSFVIPSSAQWPTKLHRLPLGRKVHKLMQSLEKVTASAVKTKHEHVHEMQALETMGFPLHSWHEYQFQVVCLPALKAYAQHHGDLFVPQQFVIPSDEKDAKGTSRWPSATRGYKLGQAVAKLRKLKQESDRRARQDDTTHASALLPPHHVDALNELGFVWSVKDTKWSDFFLPGLKRYKELYGTADVPLAFTIPRHADDPRWPRRLEKYKLGRHVYMVRSGQYATHVEASKSELETLGFTFCVNDKIWLDRIYPALKTFASHYGHCDVAQDFIVPSESPWPHASWGFKLGDAVKNIRRGAYAAQVQRVRHELEAWGFIWNARHRVEKTVRTVVIPALVTHQRLYGTRTCVTTDFIVPVRDVNWPLETRGFKLGHWITRARSGKIPLSTKLRAELDKVGFVWRSNDQRWHELLLPAFRAYAALHGGSCASMSTKFTVPAQAPYPQVAWGLNLGGALWHIRNGDSYVHCHEKERELRALGIL</sequence>
<keyword evidence="2" id="KW-1185">Reference proteome</keyword>
<gene>
    <name evidence="1" type="ORF">PsorP6_005642</name>
</gene>
<organism evidence="1 2">
    <name type="scientific">Peronosclerospora sorghi</name>
    <dbReference type="NCBI Taxonomy" id="230839"/>
    <lineage>
        <taxon>Eukaryota</taxon>
        <taxon>Sar</taxon>
        <taxon>Stramenopiles</taxon>
        <taxon>Oomycota</taxon>
        <taxon>Peronosporomycetes</taxon>
        <taxon>Peronosporales</taxon>
        <taxon>Peronosporaceae</taxon>
        <taxon>Peronosclerospora</taxon>
    </lineage>
</organism>
<proteinExistence type="predicted"/>
<name>A0ACC0W651_9STRA</name>
<comment type="caution">
    <text evidence="1">The sequence shown here is derived from an EMBL/GenBank/DDBJ whole genome shotgun (WGS) entry which is preliminary data.</text>
</comment>
<evidence type="ECO:0000313" key="2">
    <source>
        <dbReference type="Proteomes" id="UP001163321"/>
    </source>
</evidence>
<reference evidence="1 2" key="1">
    <citation type="journal article" date="2022" name="bioRxiv">
        <title>The genome of the oomycete Peronosclerospora sorghi, a cosmopolitan pathogen of maize and sorghum, is inflated with dispersed pseudogenes.</title>
        <authorList>
            <person name="Fletcher K."/>
            <person name="Martin F."/>
            <person name="Isakeit T."/>
            <person name="Cavanaugh K."/>
            <person name="Magill C."/>
            <person name="Michelmore R."/>
        </authorList>
    </citation>
    <scope>NUCLEOTIDE SEQUENCE [LARGE SCALE GENOMIC DNA]</scope>
    <source>
        <strain evidence="1">P6</strain>
    </source>
</reference>
<accession>A0ACC0W651</accession>
<dbReference type="EMBL" id="CM047583">
    <property type="protein sequence ID" value="KAI9913588.1"/>
    <property type="molecule type" value="Genomic_DNA"/>
</dbReference>
<evidence type="ECO:0000313" key="1">
    <source>
        <dbReference type="EMBL" id="KAI9913588.1"/>
    </source>
</evidence>